<dbReference type="Proteomes" id="UP000628775">
    <property type="component" value="Unassembled WGS sequence"/>
</dbReference>
<organism evidence="1 2">
    <name type="scientific">Pullulanibacillus camelliae</name>
    <dbReference type="NCBI Taxonomy" id="1707096"/>
    <lineage>
        <taxon>Bacteria</taxon>
        <taxon>Bacillati</taxon>
        <taxon>Bacillota</taxon>
        <taxon>Bacilli</taxon>
        <taxon>Bacillales</taxon>
        <taxon>Sporolactobacillaceae</taxon>
        <taxon>Pullulanibacillus</taxon>
    </lineage>
</organism>
<proteinExistence type="predicted"/>
<name>A0A8J2YKZ4_9BACL</name>
<dbReference type="EMBL" id="BMIR01000020">
    <property type="protein sequence ID" value="GGE52135.1"/>
    <property type="molecule type" value="Genomic_DNA"/>
</dbReference>
<sequence>MTDKRAWTAEEENENNTLVHHYINEAYQSGVVDNFLEPYNVFNGKKLKDEQTKKNQ</sequence>
<evidence type="ECO:0000313" key="1">
    <source>
        <dbReference type="EMBL" id="GGE52135.1"/>
    </source>
</evidence>
<evidence type="ECO:0000313" key="2">
    <source>
        <dbReference type="Proteomes" id="UP000628775"/>
    </source>
</evidence>
<protein>
    <submittedName>
        <fullName evidence="1">Uncharacterized protein</fullName>
    </submittedName>
</protein>
<gene>
    <name evidence="1" type="ORF">GCM10011391_33700</name>
</gene>
<keyword evidence="2" id="KW-1185">Reference proteome</keyword>
<reference evidence="1" key="2">
    <citation type="submission" date="2020-09" db="EMBL/GenBank/DDBJ databases">
        <authorList>
            <person name="Sun Q."/>
            <person name="Zhou Y."/>
        </authorList>
    </citation>
    <scope>NUCLEOTIDE SEQUENCE</scope>
    <source>
        <strain evidence="1">CGMCC 1.15371</strain>
    </source>
</reference>
<dbReference type="AlphaFoldDB" id="A0A8J2YKZ4"/>
<dbReference type="RefSeq" id="WP_188697091.1">
    <property type="nucleotide sequence ID" value="NZ_BMIR01000020.1"/>
</dbReference>
<accession>A0A8J2YKZ4</accession>
<comment type="caution">
    <text evidence="1">The sequence shown here is derived from an EMBL/GenBank/DDBJ whole genome shotgun (WGS) entry which is preliminary data.</text>
</comment>
<reference evidence="1" key="1">
    <citation type="journal article" date="2014" name="Int. J. Syst. Evol. Microbiol.">
        <title>Complete genome sequence of Corynebacterium casei LMG S-19264T (=DSM 44701T), isolated from a smear-ripened cheese.</title>
        <authorList>
            <consortium name="US DOE Joint Genome Institute (JGI-PGF)"/>
            <person name="Walter F."/>
            <person name="Albersmeier A."/>
            <person name="Kalinowski J."/>
            <person name="Ruckert C."/>
        </authorList>
    </citation>
    <scope>NUCLEOTIDE SEQUENCE</scope>
    <source>
        <strain evidence="1">CGMCC 1.15371</strain>
    </source>
</reference>